<evidence type="ECO:0000313" key="1">
    <source>
        <dbReference type="EMBL" id="RBP37690.1"/>
    </source>
</evidence>
<protein>
    <submittedName>
        <fullName evidence="1">Uncharacterized protein</fullName>
    </submittedName>
</protein>
<keyword evidence="2" id="KW-1185">Reference proteome</keyword>
<gene>
    <name evidence="1" type="ORF">DES53_11372</name>
</gene>
<comment type="caution">
    <text evidence="1">The sequence shown here is derived from an EMBL/GenBank/DDBJ whole genome shotgun (WGS) entry which is preliminary data.</text>
</comment>
<organism evidence="1 2">
    <name type="scientific">Roseimicrobium gellanilyticum</name>
    <dbReference type="NCBI Taxonomy" id="748857"/>
    <lineage>
        <taxon>Bacteria</taxon>
        <taxon>Pseudomonadati</taxon>
        <taxon>Verrucomicrobiota</taxon>
        <taxon>Verrucomicrobiia</taxon>
        <taxon>Verrucomicrobiales</taxon>
        <taxon>Verrucomicrobiaceae</taxon>
        <taxon>Roseimicrobium</taxon>
    </lineage>
</organism>
<accession>A0A366H6E7</accession>
<proteinExistence type="predicted"/>
<dbReference type="Proteomes" id="UP000253426">
    <property type="component" value="Unassembled WGS sequence"/>
</dbReference>
<evidence type="ECO:0000313" key="2">
    <source>
        <dbReference type="Proteomes" id="UP000253426"/>
    </source>
</evidence>
<sequence>MVLASASVQKNHALMLVVHPGRDSVMTAATMKVSMVGCRLFGKTPDGPPMFLLLANVDDVRMWRFLF</sequence>
<dbReference type="RefSeq" id="WP_113961389.1">
    <property type="nucleotide sequence ID" value="NZ_QNRR01000013.1"/>
</dbReference>
<dbReference type="AlphaFoldDB" id="A0A366H6E7"/>
<name>A0A366H6E7_9BACT</name>
<reference evidence="1 2" key="1">
    <citation type="submission" date="2018-06" db="EMBL/GenBank/DDBJ databases">
        <title>Genomic Encyclopedia of Type Strains, Phase IV (KMG-IV): sequencing the most valuable type-strain genomes for metagenomic binning, comparative biology and taxonomic classification.</title>
        <authorList>
            <person name="Goeker M."/>
        </authorList>
    </citation>
    <scope>NUCLEOTIDE SEQUENCE [LARGE SCALE GENOMIC DNA]</scope>
    <source>
        <strain evidence="1 2">DSM 25532</strain>
    </source>
</reference>
<dbReference type="EMBL" id="QNRR01000013">
    <property type="protein sequence ID" value="RBP37690.1"/>
    <property type="molecule type" value="Genomic_DNA"/>
</dbReference>